<dbReference type="Gene3D" id="3.40.630.10">
    <property type="entry name" value="Zn peptidases"/>
    <property type="match status" value="1"/>
</dbReference>
<gene>
    <name evidence="2" type="ORF">QPL79_06930</name>
</gene>
<evidence type="ECO:0000259" key="1">
    <source>
        <dbReference type="Pfam" id="PF04389"/>
    </source>
</evidence>
<name>A0ABD4Z7I5_9CREN</name>
<dbReference type="EMBL" id="JASNVW010000004">
    <property type="protein sequence ID" value="MDK6029094.1"/>
    <property type="molecule type" value="Genomic_DNA"/>
</dbReference>
<sequence length="589" mass="67279">MKISNIFSQFYENFSANELIEYVVTLAKFHRIQGSKDLENSAKYIYNILKHTQSFNVKTYEFSYKDSYGLHDPVVGWNLESCEVEILKPIHMTIASSIHSKNCAVAHSPPGSVEGEVIYVGSGVEIESLKSDELRNKIVLSHGNPYIVYKTLVKTGAIGFMFYKTNVDDNAIPYLSLFLTPSEADEYAAPAVSIPRKVANRILRFIERGDKVVVRIDVKANYSLNANIVTVEASLDDRDSNDEVHLFAHYCHPSYEINDNVSGSATLLELVLTIDRLVSKGFLKPSSKKKLVFVWFPEYYGSLPYLMNKVIDKATNIVFGINLDMIGEKQDITKSTLNLVLPPSFISNPLYEALLIKILINALSTNNPSFNGVANITKYRFDILPYEGGSDHDIYLQFSIPSVMLNQWPDIFYHTNLDDIHKFDPEMAKLVGVSIGVFSYIVLTENALHINPQLLVNEYRSFRHGYKTLKLCDMEYEASTTIYAEKYRYKGPKGVLSLRYIVRRMPQHRLKELLNIVEKEFNSFLLTRYIPLLLMNNALSLEEIRRGIWNEYCINVNTDTLRKLIHYLTELNLIEVISSENLPPPSHKE</sequence>
<dbReference type="InterPro" id="IPR007484">
    <property type="entry name" value="Peptidase_M28"/>
</dbReference>
<dbReference type="Proteomes" id="UP001529235">
    <property type="component" value="Unassembled WGS sequence"/>
</dbReference>
<evidence type="ECO:0000313" key="2">
    <source>
        <dbReference type="EMBL" id="MDK6029094.1"/>
    </source>
</evidence>
<dbReference type="RefSeq" id="WP_285274081.1">
    <property type="nucleotide sequence ID" value="NZ_JASNVW010000004.1"/>
</dbReference>
<reference evidence="2 3" key="1">
    <citation type="submission" date="2023-05" db="EMBL/GenBank/DDBJ databases">
        <title>A new hyperthermophilic archaea 'Ignisphaera cupida' sp. nov. and description of the family 'Ignisphaeraceae' fam. nov.</title>
        <authorList>
            <person name="Podosokorskaya O.A."/>
            <person name="Elcheninov A.G."/>
            <person name="Klukina A."/>
            <person name="Merkel A.Y."/>
        </authorList>
    </citation>
    <scope>NUCLEOTIDE SEQUENCE [LARGE SCALE GENOMIC DNA]</scope>
    <source>
        <strain evidence="2 3">4213-co</strain>
    </source>
</reference>
<feature type="domain" description="Peptidase M28" evidence="1">
    <location>
        <begin position="233"/>
        <end position="429"/>
    </location>
</feature>
<dbReference type="SUPFAM" id="SSF53187">
    <property type="entry name" value="Zn-dependent exopeptidases"/>
    <property type="match status" value="1"/>
</dbReference>
<dbReference type="SUPFAM" id="SSF52025">
    <property type="entry name" value="PA domain"/>
    <property type="match status" value="1"/>
</dbReference>
<dbReference type="Gene3D" id="3.50.30.30">
    <property type="match status" value="1"/>
</dbReference>
<dbReference type="AlphaFoldDB" id="A0ABD4Z7I5"/>
<organism evidence="2 3">
    <name type="scientific">Ignisphaera cupida</name>
    <dbReference type="NCBI Taxonomy" id="3050454"/>
    <lineage>
        <taxon>Archaea</taxon>
        <taxon>Thermoproteota</taxon>
        <taxon>Thermoprotei</taxon>
        <taxon>Desulfurococcales</taxon>
        <taxon>Desulfurococcaceae</taxon>
        <taxon>Ignisphaera</taxon>
    </lineage>
</organism>
<dbReference type="Pfam" id="PF04389">
    <property type="entry name" value="Peptidase_M28"/>
    <property type="match status" value="1"/>
</dbReference>
<protein>
    <submittedName>
        <fullName evidence="2">DUF4910 domain-containing protein</fullName>
    </submittedName>
</protein>
<proteinExistence type="predicted"/>
<accession>A0ABD4Z7I5</accession>
<comment type="caution">
    <text evidence="2">The sequence shown here is derived from an EMBL/GenBank/DDBJ whole genome shotgun (WGS) entry which is preliminary data.</text>
</comment>
<keyword evidence="3" id="KW-1185">Reference proteome</keyword>
<evidence type="ECO:0000313" key="3">
    <source>
        <dbReference type="Proteomes" id="UP001529235"/>
    </source>
</evidence>
<dbReference type="InterPro" id="IPR046450">
    <property type="entry name" value="PA_dom_sf"/>
</dbReference>